<protein>
    <submittedName>
        <fullName evidence="2">Uncharacterized protein</fullName>
    </submittedName>
</protein>
<dbReference type="EMBL" id="JAINUF010000013">
    <property type="protein sequence ID" value="KAJ8343627.1"/>
    <property type="molecule type" value="Genomic_DNA"/>
</dbReference>
<evidence type="ECO:0000313" key="2">
    <source>
        <dbReference type="EMBL" id="KAJ8343627.1"/>
    </source>
</evidence>
<name>A0A9Q1ERI7_SYNKA</name>
<keyword evidence="3" id="KW-1185">Reference proteome</keyword>
<accession>A0A9Q1ERI7</accession>
<evidence type="ECO:0000256" key="1">
    <source>
        <dbReference type="SAM" id="MobiDB-lite"/>
    </source>
</evidence>
<organism evidence="2 3">
    <name type="scientific">Synaphobranchus kaupii</name>
    <name type="common">Kaup's arrowtooth eel</name>
    <dbReference type="NCBI Taxonomy" id="118154"/>
    <lineage>
        <taxon>Eukaryota</taxon>
        <taxon>Metazoa</taxon>
        <taxon>Chordata</taxon>
        <taxon>Craniata</taxon>
        <taxon>Vertebrata</taxon>
        <taxon>Euteleostomi</taxon>
        <taxon>Actinopterygii</taxon>
        <taxon>Neopterygii</taxon>
        <taxon>Teleostei</taxon>
        <taxon>Anguilliformes</taxon>
        <taxon>Synaphobranchidae</taxon>
        <taxon>Synaphobranchus</taxon>
    </lineage>
</organism>
<proteinExistence type="predicted"/>
<feature type="region of interest" description="Disordered" evidence="1">
    <location>
        <begin position="1"/>
        <end position="24"/>
    </location>
</feature>
<dbReference type="AlphaFoldDB" id="A0A9Q1ERI7"/>
<gene>
    <name evidence="2" type="ORF">SKAU_G00309560</name>
</gene>
<dbReference type="Proteomes" id="UP001152622">
    <property type="component" value="Chromosome 13"/>
</dbReference>
<sequence length="115" mass="12717">MAVDALPKASPVVWSPESRLQRMGESGTGFDLQQLSEKRPLSAAPHTLHYHPAACMETQGRNSATPVLMDELLSWGLESQISPWPHPECRPRKKAAPVTRSPVYRRGLFALISSN</sequence>
<evidence type="ECO:0000313" key="3">
    <source>
        <dbReference type="Proteomes" id="UP001152622"/>
    </source>
</evidence>
<comment type="caution">
    <text evidence="2">The sequence shown here is derived from an EMBL/GenBank/DDBJ whole genome shotgun (WGS) entry which is preliminary data.</text>
</comment>
<reference evidence="2" key="1">
    <citation type="journal article" date="2023" name="Science">
        <title>Genome structures resolve the early diversification of teleost fishes.</title>
        <authorList>
            <person name="Parey E."/>
            <person name="Louis A."/>
            <person name="Montfort J."/>
            <person name="Bouchez O."/>
            <person name="Roques C."/>
            <person name="Iampietro C."/>
            <person name="Lluch J."/>
            <person name="Castinel A."/>
            <person name="Donnadieu C."/>
            <person name="Desvignes T."/>
            <person name="Floi Bucao C."/>
            <person name="Jouanno E."/>
            <person name="Wen M."/>
            <person name="Mejri S."/>
            <person name="Dirks R."/>
            <person name="Jansen H."/>
            <person name="Henkel C."/>
            <person name="Chen W.J."/>
            <person name="Zahm M."/>
            <person name="Cabau C."/>
            <person name="Klopp C."/>
            <person name="Thompson A.W."/>
            <person name="Robinson-Rechavi M."/>
            <person name="Braasch I."/>
            <person name="Lecointre G."/>
            <person name="Bobe J."/>
            <person name="Postlethwait J.H."/>
            <person name="Berthelot C."/>
            <person name="Roest Crollius H."/>
            <person name="Guiguen Y."/>
        </authorList>
    </citation>
    <scope>NUCLEOTIDE SEQUENCE</scope>
    <source>
        <strain evidence="2">WJC10195</strain>
    </source>
</reference>